<sequence length="123" mass="14291">MLKIKKRAKHIKQEVFVLVEANKHPKVPLYVKLLSILIIAYTFSPIDLIPDFIPVLGYLDEIILVPLAISLVLKLIPDDVLEECREIVRRSEKVKKKNWTAGIIIILIWIAVLYWITSFFLNK</sequence>
<gene>
    <name evidence="7" type="ORF">KHA94_18750</name>
</gene>
<evidence type="ECO:0000256" key="5">
    <source>
        <dbReference type="SAM" id="Phobius"/>
    </source>
</evidence>
<evidence type="ECO:0000259" key="6">
    <source>
        <dbReference type="Pfam" id="PF06803"/>
    </source>
</evidence>
<evidence type="ECO:0000313" key="8">
    <source>
        <dbReference type="Proteomes" id="UP000681027"/>
    </source>
</evidence>
<protein>
    <submittedName>
        <fullName evidence="7">DUF1232 domain-containing protein</fullName>
    </submittedName>
</protein>
<accession>A0ABS5NXT9</accession>
<dbReference type="EMBL" id="JAGYPM010000004">
    <property type="protein sequence ID" value="MBS4192209.1"/>
    <property type="molecule type" value="Genomic_DNA"/>
</dbReference>
<feature type="transmembrane region" description="Helical" evidence="5">
    <location>
        <begin position="98"/>
        <end position="121"/>
    </location>
</feature>
<proteinExistence type="predicted"/>
<evidence type="ECO:0000256" key="4">
    <source>
        <dbReference type="ARBA" id="ARBA00023136"/>
    </source>
</evidence>
<dbReference type="Pfam" id="PF06803">
    <property type="entry name" value="DUF1232"/>
    <property type="match status" value="1"/>
</dbReference>
<evidence type="ECO:0000313" key="7">
    <source>
        <dbReference type="EMBL" id="MBS4192209.1"/>
    </source>
</evidence>
<comment type="caution">
    <text evidence="7">The sequence shown here is derived from an EMBL/GenBank/DDBJ whole genome shotgun (WGS) entry which is preliminary data.</text>
</comment>
<keyword evidence="3 5" id="KW-1133">Transmembrane helix</keyword>
<feature type="domain" description="DUF1232" evidence="6">
    <location>
        <begin position="31"/>
        <end position="67"/>
    </location>
</feature>
<keyword evidence="2 5" id="KW-0812">Transmembrane</keyword>
<name>A0ABS5NXT9_9BACI</name>
<organism evidence="7 8">
    <name type="scientific">Cytobacillus citreus</name>
    <dbReference type="NCBI Taxonomy" id="2833586"/>
    <lineage>
        <taxon>Bacteria</taxon>
        <taxon>Bacillati</taxon>
        <taxon>Bacillota</taxon>
        <taxon>Bacilli</taxon>
        <taxon>Bacillales</taxon>
        <taxon>Bacillaceae</taxon>
        <taxon>Cytobacillus</taxon>
    </lineage>
</organism>
<keyword evidence="4 5" id="KW-0472">Membrane</keyword>
<dbReference type="Proteomes" id="UP000681027">
    <property type="component" value="Unassembled WGS sequence"/>
</dbReference>
<comment type="subcellular location">
    <subcellularLocation>
        <location evidence="1">Endomembrane system</location>
        <topology evidence="1">Multi-pass membrane protein</topology>
    </subcellularLocation>
</comment>
<evidence type="ECO:0000256" key="3">
    <source>
        <dbReference type="ARBA" id="ARBA00022989"/>
    </source>
</evidence>
<keyword evidence="8" id="KW-1185">Reference proteome</keyword>
<dbReference type="InterPro" id="IPR010652">
    <property type="entry name" value="DUF1232"/>
</dbReference>
<reference evidence="7 8" key="1">
    <citation type="submission" date="2021-05" db="EMBL/GenBank/DDBJ databases">
        <title>Novel Bacillus species.</title>
        <authorList>
            <person name="Liu G."/>
        </authorList>
    </citation>
    <scope>NUCLEOTIDE SEQUENCE [LARGE SCALE GENOMIC DNA]</scope>
    <source>
        <strain evidence="7 8">FJAT-49705</strain>
    </source>
</reference>
<evidence type="ECO:0000256" key="2">
    <source>
        <dbReference type="ARBA" id="ARBA00022692"/>
    </source>
</evidence>
<evidence type="ECO:0000256" key="1">
    <source>
        <dbReference type="ARBA" id="ARBA00004127"/>
    </source>
</evidence>